<dbReference type="PANTHER" id="PTHR31901:SF9">
    <property type="entry name" value="GH3 DOMAIN-CONTAINING PROTEIN"/>
    <property type="match status" value="1"/>
</dbReference>
<dbReference type="Pfam" id="PF03321">
    <property type="entry name" value="GH3"/>
    <property type="match status" value="1"/>
</dbReference>
<dbReference type="EMBL" id="FXUG01000002">
    <property type="protein sequence ID" value="SMP46524.1"/>
    <property type="molecule type" value="Genomic_DNA"/>
</dbReference>
<dbReference type="RefSeq" id="WP_283431477.1">
    <property type="nucleotide sequence ID" value="NZ_FXUG01000002.1"/>
</dbReference>
<protein>
    <submittedName>
        <fullName evidence="3">GH3 auxin-responsive promoter</fullName>
    </submittedName>
</protein>
<evidence type="ECO:0000259" key="1">
    <source>
        <dbReference type="Pfam" id="PF23571"/>
    </source>
</evidence>
<dbReference type="InterPro" id="IPR055377">
    <property type="entry name" value="GH3_M"/>
</dbReference>
<evidence type="ECO:0000313" key="4">
    <source>
        <dbReference type="Proteomes" id="UP001158067"/>
    </source>
</evidence>
<dbReference type="Pfam" id="PF23572">
    <property type="entry name" value="GH3_C"/>
    <property type="match status" value="1"/>
</dbReference>
<feature type="domain" description="GH3 middle" evidence="1">
    <location>
        <begin position="344"/>
        <end position="413"/>
    </location>
</feature>
<dbReference type="InterPro" id="IPR004993">
    <property type="entry name" value="GH3"/>
</dbReference>
<feature type="domain" description="GH3 C-terminal" evidence="2">
    <location>
        <begin position="429"/>
        <end position="538"/>
    </location>
</feature>
<reference evidence="3 4" key="1">
    <citation type="submission" date="2017-05" db="EMBL/GenBank/DDBJ databases">
        <authorList>
            <person name="Varghese N."/>
            <person name="Submissions S."/>
        </authorList>
    </citation>
    <scope>NUCLEOTIDE SEQUENCE [LARGE SCALE GENOMIC DNA]</scope>
    <source>
        <strain evidence="3 4">DSM 25457</strain>
    </source>
</reference>
<sequence>MNARWAYIQLQSMIVKRMLANTKRSQVIQQDVLRRKINLCADSRFGRDHGLSKVRNLVDFRRQVPISDFNYVRPYVDDLQRGDTQALFAPKTRLLMFAMSSGTTDKPKYIPVTDEFVRDYKRGWKIWGLKAHKDHIDLATKDYVHLAGDWQHDQTSSGAWCGSISGLAAETRPPIVRRPFIVPHQVGKIGEWTSRQYVTLRLSLPSRRVGMIITANPLTLISLAQLADQSKEVLLRDMRDGTITMPGGGENSLAPELKCRIRPVAKKRIGELEQIVERTGQLLPRDFWPELSVVGVWMGGSVGAFVPEVRKLYGDCAFRDHGLSASEGRMTIPMQDESNAGLLDFTSNFYEFIPIAEYGSENPTLLEAHELEEGESYYILLTNSGGLFRYDIHDVVQCVGFEGQTPLLTFLHKGVHFSNMTGEKLTEYQVATAVREAFTDSEQIMETVLIVPVMGSVPRYTLLVELDAEGKAARLAEAIDAKLSILNCEYDDRLKSRRLLPLVPRVVPSGSWKKLRERKLAERGGTQEQYKHTFLTSTEDVFNNLGISI</sequence>
<dbReference type="InterPro" id="IPR055378">
    <property type="entry name" value="GH3_C"/>
</dbReference>
<evidence type="ECO:0000313" key="3">
    <source>
        <dbReference type="EMBL" id="SMP46524.1"/>
    </source>
</evidence>
<comment type="caution">
    <text evidence="3">The sequence shown here is derived from an EMBL/GenBank/DDBJ whole genome shotgun (WGS) entry which is preliminary data.</text>
</comment>
<evidence type="ECO:0000259" key="2">
    <source>
        <dbReference type="Pfam" id="PF23572"/>
    </source>
</evidence>
<proteinExistence type="predicted"/>
<accession>A0ABY1PXM3</accession>
<gene>
    <name evidence="3" type="ORF">SAMN06265222_102141</name>
</gene>
<dbReference type="Pfam" id="PF23571">
    <property type="entry name" value="GH3_M"/>
    <property type="match status" value="1"/>
</dbReference>
<dbReference type="Proteomes" id="UP001158067">
    <property type="component" value="Unassembled WGS sequence"/>
</dbReference>
<dbReference type="PANTHER" id="PTHR31901">
    <property type="entry name" value="GH3 DOMAIN-CONTAINING PROTEIN"/>
    <property type="match status" value="1"/>
</dbReference>
<organism evidence="3 4">
    <name type="scientific">Neorhodopirellula lusitana</name>
    <dbReference type="NCBI Taxonomy" id="445327"/>
    <lineage>
        <taxon>Bacteria</taxon>
        <taxon>Pseudomonadati</taxon>
        <taxon>Planctomycetota</taxon>
        <taxon>Planctomycetia</taxon>
        <taxon>Pirellulales</taxon>
        <taxon>Pirellulaceae</taxon>
        <taxon>Neorhodopirellula</taxon>
    </lineage>
</organism>
<name>A0ABY1PXM3_9BACT</name>
<keyword evidence="4" id="KW-1185">Reference proteome</keyword>